<proteinExistence type="predicted"/>
<dbReference type="Proteomes" id="UP000323824">
    <property type="component" value="Chromosome"/>
</dbReference>
<reference evidence="1 2" key="2">
    <citation type="submission" date="2019-09" db="EMBL/GenBank/DDBJ databases">
        <title>Complete Genome Sequence and Methylome Analysis of free living Spirochaetas.</title>
        <authorList>
            <person name="Leshcheva N."/>
            <person name="Mikheeva N."/>
        </authorList>
    </citation>
    <scope>NUCLEOTIDE SEQUENCE [LARGE SCALE GENOMIC DNA]</scope>
    <source>
        <strain evidence="1 2">P</strain>
    </source>
</reference>
<keyword evidence="2" id="KW-1185">Reference proteome</keyword>
<reference evidence="1 2" key="1">
    <citation type="submission" date="2019-02" db="EMBL/GenBank/DDBJ databases">
        <authorList>
            <person name="Fomenkov A."/>
            <person name="Dubinina G."/>
            <person name="Grabovich M."/>
            <person name="Vincze T."/>
            <person name="Roberts R.J."/>
        </authorList>
    </citation>
    <scope>NUCLEOTIDE SEQUENCE [LARGE SCALE GENOMIC DNA]</scope>
    <source>
        <strain evidence="1 2">P</strain>
    </source>
</reference>
<dbReference type="RefSeq" id="WP_149567081.1">
    <property type="nucleotide sequence ID" value="NZ_CP035807.1"/>
</dbReference>
<name>A0A5C1Q6Y4_9SPIO</name>
<dbReference type="AlphaFoldDB" id="A0A5C1Q6Y4"/>
<accession>A0A5C1Q6Y4</accession>
<protein>
    <submittedName>
        <fullName evidence="1">Uncharacterized protein</fullName>
    </submittedName>
</protein>
<evidence type="ECO:0000313" key="1">
    <source>
        <dbReference type="EMBL" id="QEN03823.1"/>
    </source>
</evidence>
<dbReference type="OrthoDB" id="9765113at2"/>
<evidence type="ECO:0000313" key="2">
    <source>
        <dbReference type="Proteomes" id="UP000323824"/>
    </source>
</evidence>
<dbReference type="KEGG" id="sper:EW093_03610"/>
<dbReference type="EMBL" id="CP035807">
    <property type="protein sequence ID" value="QEN03823.1"/>
    <property type="molecule type" value="Genomic_DNA"/>
</dbReference>
<organism evidence="1 2">
    <name type="scientific">Thiospirochaeta perfilievii</name>
    <dbReference type="NCBI Taxonomy" id="252967"/>
    <lineage>
        <taxon>Bacteria</taxon>
        <taxon>Pseudomonadati</taxon>
        <taxon>Spirochaetota</taxon>
        <taxon>Spirochaetia</taxon>
        <taxon>Spirochaetales</taxon>
        <taxon>Spirochaetaceae</taxon>
        <taxon>Thiospirochaeta</taxon>
    </lineage>
</organism>
<sequence length="460" mass="50980">MKKNIIIVLLFVLSVKLFSQGMQPSEGMGMGIGLSNQNINGLNYQSIALMPELNLGFFGIGLNVDLRFTLKISAEGEPAFEILQDDWIIEDGTPKEYLSLYLAKIAYIRLGQKDENFYLKAGQFNRATLGNGSILSDYSNMQFLPETRVFGLALDIDGALFNFPYIGFESFVGNIAAVDVLGGRLYTRPFKALSIPVLSNVEIAASGVIDRDPYFYNSEIDSSSDDLVSIYGVDVTIPFIDTPIFGLNIYGDMVFQNESSAQIYGLGGKVISLINYKLEYINQKENYIADYFNASYDLNRTSTNFDIYHGNISDPNEIIPAKQDMAASLGFEIPKILYFDARLTGILSLFDTPALSAEEAPQLYPSLKGTLHIDDEILKIVSADFFYLKNGMDSFNSIIDPTNAIIGGSVSYYQGNMVVSFIVDVKYNGDAVDNIDTTNVDESVTEQWITNTQIAVNFKL</sequence>
<gene>
    <name evidence="1" type="ORF">EW093_03610</name>
</gene>